<evidence type="ECO:0000256" key="1">
    <source>
        <dbReference type="RuleBase" id="RU003682"/>
    </source>
</evidence>
<gene>
    <name evidence="3" type="ORF">FIBSPDRAFT_852764</name>
</gene>
<dbReference type="PANTHER" id="PTHR33099:SF14">
    <property type="entry name" value="PROLYL 4-HYDROXYLASE ALPHA SUBUNIT FE(2+) 2OG DIOXYGENASE DOMAIN-CONTAINING PROTEIN"/>
    <property type="match status" value="1"/>
</dbReference>
<reference evidence="3 4" key="1">
    <citation type="journal article" date="2016" name="Mol. Biol. Evol.">
        <title>Comparative Genomics of Early-Diverging Mushroom-Forming Fungi Provides Insights into the Origins of Lignocellulose Decay Capabilities.</title>
        <authorList>
            <person name="Nagy L.G."/>
            <person name="Riley R."/>
            <person name="Tritt A."/>
            <person name="Adam C."/>
            <person name="Daum C."/>
            <person name="Floudas D."/>
            <person name="Sun H."/>
            <person name="Yadav J.S."/>
            <person name="Pangilinan J."/>
            <person name="Larsson K.H."/>
            <person name="Matsuura K."/>
            <person name="Barry K."/>
            <person name="Labutti K."/>
            <person name="Kuo R."/>
            <person name="Ohm R.A."/>
            <person name="Bhattacharya S.S."/>
            <person name="Shirouzu T."/>
            <person name="Yoshinaga Y."/>
            <person name="Martin F.M."/>
            <person name="Grigoriev I.V."/>
            <person name="Hibbett D.S."/>
        </authorList>
    </citation>
    <scope>NUCLEOTIDE SEQUENCE [LARGE SCALE GENOMIC DNA]</scope>
    <source>
        <strain evidence="3 4">CBS 109695</strain>
    </source>
</reference>
<keyword evidence="1" id="KW-0560">Oxidoreductase</keyword>
<dbReference type="Gene3D" id="2.60.120.620">
    <property type="entry name" value="q2cbj1_9rhob like domain"/>
    <property type="match status" value="1"/>
</dbReference>
<dbReference type="GO" id="GO:0046872">
    <property type="term" value="F:metal ion binding"/>
    <property type="evidence" value="ECO:0007669"/>
    <property type="project" value="UniProtKB-KW"/>
</dbReference>
<dbReference type="InterPro" id="IPR044862">
    <property type="entry name" value="Pro_4_hyd_alph_FE2OG_OXY"/>
</dbReference>
<accession>A0A166RGX2</accession>
<dbReference type="InterPro" id="IPR005123">
    <property type="entry name" value="Oxoglu/Fe-dep_dioxygenase_dom"/>
</dbReference>
<dbReference type="Proteomes" id="UP000076532">
    <property type="component" value="Unassembled WGS sequence"/>
</dbReference>
<proteinExistence type="inferred from homology"/>
<dbReference type="Pfam" id="PF13640">
    <property type="entry name" value="2OG-FeII_Oxy_3"/>
    <property type="match status" value="1"/>
</dbReference>
<sequence>MAGKINLENFASKLSAKPIYIELYKLNVYGVGDFFKTHKDTPRSDTTFGSLIVVFPTSHEGGILLLRHGGQEWSFDSAALIKETQPSIAYVAFYSDVEHEITPVTRGHRITLTYNLYFADVADDDATAKPLPAVIPAGVEMHFNEKLAAALADNTVLPSGGYLGFGLSHAYPVSVKTDPSKMMNCLKGNDAVIQRACIRHSLQSFLRVVYTAPDEDENGIIQFYLMDHIVDWFGNSEGESVGSFLVSAGGKQVDVTGLNGLYDCGQVEDGGSAETLDVSWVADLTTFAGIETSYIAYGNDARIDHVGYTNFISR</sequence>
<keyword evidence="1" id="KW-0479">Metal-binding</keyword>
<feature type="domain" description="Fe2OG dioxygenase" evidence="2">
    <location>
        <begin position="20"/>
        <end position="118"/>
    </location>
</feature>
<dbReference type="OrthoDB" id="27483at2759"/>
<dbReference type="PANTHER" id="PTHR33099">
    <property type="entry name" value="FE2OG DIOXYGENASE DOMAIN-CONTAINING PROTEIN"/>
    <property type="match status" value="1"/>
</dbReference>
<dbReference type="AlphaFoldDB" id="A0A166RGX2"/>
<organism evidence="3 4">
    <name type="scientific">Athelia psychrophila</name>
    <dbReference type="NCBI Taxonomy" id="1759441"/>
    <lineage>
        <taxon>Eukaryota</taxon>
        <taxon>Fungi</taxon>
        <taxon>Dikarya</taxon>
        <taxon>Basidiomycota</taxon>
        <taxon>Agaricomycotina</taxon>
        <taxon>Agaricomycetes</taxon>
        <taxon>Agaricomycetidae</taxon>
        <taxon>Atheliales</taxon>
        <taxon>Atheliaceae</taxon>
        <taxon>Athelia</taxon>
    </lineage>
</organism>
<dbReference type="GO" id="GO:0016491">
    <property type="term" value="F:oxidoreductase activity"/>
    <property type="evidence" value="ECO:0007669"/>
    <property type="project" value="UniProtKB-KW"/>
</dbReference>
<dbReference type="EMBL" id="KV417504">
    <property type="protein sequence ID" value="KZP28259.1"/>
    <property type="molecule type" value="Genomic_DNA"/>
</dbReference>
<keyword evidence="4" id="KW-1185">Reference proteome</keyword>
<evidence type="ECO:0000259" key="2">
    <source>
        <dbReference type="PROSITE" id="PS51471"/>
    </source>
</evidence>
<comment type="similarity">
    <text evidence="1">Belongs to the iron/ascorbate-dependent oxidoreductase family.</text>
</comment>
<keyword evidence="1" id="KW-0408">Iron</keyword>
<dbReference type="PROSITE" id="PS51471">
    <property type="entry name" value="FE2OG_OXY"/>
    <property type="match status" value="1"/>
</dbReference>
<protein>
    <recommendedName>
        <fullName evidence="2">Fe2OG dioxygenase domain-containing protein</fullName>
    </recommendedName>
</protein>
<evidence type="ECO:0000313" key="3">
    <source>
        <dbReference type="EMBL" id="KZP28259.1"/>
    </source>
</evidence>
<name>A0A166RGX2_9AGAM</name>
<evidence type="ECO:0000313" key="4">
    <source>
        <dbReference type="Proteomes" id="UP000076532"/>
    </source>
</evidence>